<accession>A0A183EDK3</accession>
<reference evidence="1 2" key="2">
    <citation type="submission" date="2018-11" db="EMBL/GenBank/DDBJ databases">
        <authorList>
            <consortium name="Pathogen Informatics"/>
        </authorList>
    </citation>
    <scope>NUCLEOTIDE SEQUENCE [LARGE SCALE GENOMIC DNA]</scope>
</reference>
<name>A0A183EDK3_9BILA</name>
<protein>
    <submittedName>
        <fullName evidence="3">Dioxygenase</fullName>
    </submittedName>
</protein>
<sequence length="47" mass="5211">MLPLPMTIIDQVTSLLNENFATDPRILDVWNCGLQAGAAARAQWKNI</sequence>
<evidence type="ECO:0000313" key="1">
    <source>
        <dbReference type="EMBL" id="VDN33026.1"/>
    </source>
</evidence>
<dbReference type="WBParaSite" id="GPUH_0001906901-mRNA-1">
    <property type="protein sequence ID" value="GPUH_0001906901-mRNA-1"/>
    <property type="gene ID" value="GPUH_0001906901"/>
</dbReference>
<evidence type="ECO:0000313" key="2">
    <source>
        <dbReference type="Proteomes" id="UP000271098"/>
    </source>
</evidence>
<gene>
    <name evidence="1" type="ORF">GPUH_LOCUS19044</name>
</gene>
<evidence type="ECO:0000313" key="3">
    <source>
        <dbReference type="WBParaSite" id="GPUH_0001906901-mRNA-1"/>
    </source>
</evidence>
<organism evidence="3">
    <name type="scientific">Gongylonema pulchrum</name>
    <dbReference type="NCBI Taxonomy" id="637853"/>
    <lineage>
        <taxon>Eukaryota</taxon>
        <taxon>Metazoa</taxon>
        <taxon>Ecdysozoa</taxon>
        <taxon>Nematoda</taxon>
        <taxon>Chromadorea</taxon>
        <taxon>Rhabditida</taxon>
        <taxon>Spirurina</taxon>
        <taxon>Spiruromorpha</taxon>
        <taxon>Spiruroidea</taxon>
        <taxon>Gongylonematidae</taxon>
        <taxon>Gongylonema</taxon>
    </lineage>
</organism>
<dbReference type="Proteomes" id="UP000271098">
    <property type="component" value="Unassembled WGS sequence"/>
</dbReference>
<dbReference type="AlphaFoldDB" id="A0A183EDK3"/>
<reference evidence="3" key="1">
    <citation type="submission" date="2016-06" db="UniProtKB">
        <authorList>
            <consortium name="WormBaseParasite"/>
        </authorList>
    </citation>
    <scope>IDENTIFICATION</scope>
</reference>
<keyword evidence="2" id="KW-1185">Reference proteome</keyword>
<proteinExistence type="predicted"/>
<dbReference type="EMBL" id="UYRT01087812">
    <property type="protein sequence ID" value="VDN33026.1"/>
    <property type="molecule type" value="Genomic_DNA"/>
</dbReference>